<evidence type="ECO:0000313" key="2">
    <source>
        <dbReference type="Proteomes" id="UP000663866"/>
    </source>
</evidence>
<name>A0A821HAU7_9BILA</name>
<gene>
    <name evidence="1" type="ORF">OVN521_LOCUS47662</name>
</gene>
<dbReference type="AlphaFoldDB" id="A0A821HAU7"/>
<reference evidence="1" key="1">
    <citation type="submission" date="2021-02" db="EMBL/GenBank/DDBJ databases">
        <authorList>
            <person name="Nowell W R."/>
        </authorList>
    </citation>
    <scope>NUCLEOTIDE SEQUENCE</scope>
</reference>
<proteinExistence type="predicted"/>
<evidence type="ECO:0000313" key="1">
    <source>
        <dbReference type="EMBL" id="CAF4679086.1"/>
    </source>
</evidence>
<dbReference type="EMBL" id="CAJOBG010094891">
    <property type="protein sequence ID" value="CAF4679086.1"/>
    <property type="molecule type" value="Genomic_DNA"/>
</dbReference>
<accession>A0A821HAU7</accession>
<feature type="non-terminal residue" evidence="1">
    <location>
        <position position="1"/>
    </location>
</feature>
<sequence length="60" mass="6852">NDNIYTTAKLPSDYQGPDLPIRIQHYIDDDNIAKFNPHTALRGELLSLVFDDVTKSHKLL</sequence>
<dbReference type="Proteomes" id="UP000663866">
    <property type="component" value="Unassembled WGS sequence"/>
</dbReference>
<comment type="caution">
    <text evidence="1">The sequence shown here is derived from an EMBL/GenBank/DDBJ whole genome shotgun (WGS) entry which is preliminary data.</text>
</comment>
<protein>
    <submittedName>
        <fullName evidence="1">Uncharacterized protein</fullName>
    </submittedName>
</protein>
<keyword evidence="2" id="KW-1185">Reference proteome</keyword>
<organism evidence="1 2">
    <name type="scientific">Rotaria magnacalcarata</name>
    <dbReference type="NCBI Taxonomy" id="392030"/>
    <lineage>
        <taxon>Eukaryota</taxon>
        <taxon>Metazoa</taxon>
        <taxon>Spiralia</taxon>
        <taxon>Gnathifera</taxon>
        <taxon>Rotifera</taxon>
        <taxon>Eurotatoria</taxon>
        <taxon>Bdelloidea</taxon>
        <taxon>Philodinida</taxon>
        <taxon>Philodinidae</taxon>
        <taxon>Rotaria</taxon>
    </lineage>
</organism>